<organism evidence="1">
    <name type="scientific">Timema douglasi</name>
    <name type="common">Walking stick</name>
    <dbReference type="NCBI Taxonomy" id="61478"/>
    <lineage>
        <taxon>Eukaryota</taxon>
        <taxon>Metazoa</taxon>
        <taxon>Ecdysozoa</taxon>
        <taxon>Arthropoda</taxon>
        <taxon>Hexapoda</taxon>
        <taxon>Insecta</taxon>
        <taxon>Pterygota</taxon>
        <taxon>Neoptera</taxon>
        <taxon>Polyneoptera</taxon>
        <taxon>Phasmatodea</taxon>
        <taxon>Timematodea</taxon>
        <taxon>Timematoidea</taxon>
        <taxon>Timematidae</taxon>
        <taxon>Timema</taxon>
    </lineage>
</organism>
<dbReference type="AlphaFoldDB" id="A0A7R8Z531"/>
<dbReference type="InterPro" id="IPR013783">
    <property type="entry name" value="Ig-like_fold"/>
</dbReference>
<reference evidence="1" key="1">
    <citation type="submission" date="2020-11" db="EMBL/GenBank/DDBJ databases">
        <authorList>
            <person name="Tran Van P."/>
        </authorList>
    </citation>
    <scope>NUCLEOTIDE SEQUENCE</scope>
</reference>
<dbReference type="SUPFAM" id="SSF48726">
    <property type="entry name" value="Immunoglobulin"/>
    <property type="match status" value="1"/>
</dbReference>
<gene>
    <name evidence="1" type="ORF">TDIB3V08_LOCUS2692</name>
</gene>
<name>A0A7R8Z531_TIMDO</name>
<sequence length="144" mass="15910">MEILLGETTLSTPDHYSNPDLPVYRSPVYCESDALDRSITKARLNIVHVACSPSLPPHVQGPVFLQEPPSWLEFSNTTGAMLSCSAHGSPPPDIRWMDAADKELPHIPRLSNIGAPPKHQPPRFHPVIPEKVMVSDGIVYLLQM</sequence>
<accession>A0A7R8Z531</accession>
<dbReference type="EMBL" id="OA565119">
    <property type="protein sequence ID" value="CAD7196341.1"/>
    <property type="molecule type" value="Genomic_DNA"/>
</dbReference>
<dbReference type="InterPro" id="IPR036179">
    <property type="entry name" value="Ig-like_dom_sf"/>
</dbReference>
<protein>
    <recommendedName>
        <fullName evidence="2">Ig-like domain-containing protein</fullName>
    </recommendedName>
</protein>
<proteinExistence type="predicted"/>
<dbReference type="Gene3D" id="2.60.40.10">
    <property type="entry name" value="Immunoglobulins"/>
    <property type="match status" value="1"/>
</dbReference>
<evidence type="ECO:0008006" key="2">
    <source>
        <dbReference type="Google" id="ProtNLM"/>
    </source>
</evidence>
<evidence type="ECO:0000313" key="1">
    <source>
        <dbReference type="EMBL" id="CAD7196341.1"/>
    </source>
</evidence>